<keyword evidence="7" id="KW-0479">Metal-binding</keyword>
<evidence type="ECO:0000256" key="3">
    <source>
        <dbReference type="ARBA" id="ARBA00022842"/>
    </source>
</evidence>
<evidence type="ECO:0000256" key="5">
    <source>
        <dbReference type="ARBA" id="ARBA00022908"/>
    </source>
</evidence>
<dbReference type="GO" id="GO:0003677">
    <property type="term" value="F:DNA binding"/>
    <property type="evidence" value="ECO:0007669"/>
    <property type="project" value="UniProtKB-KW"/>
</dbReference>
<evidence type="ECO:0000256" key="1">
    <source>
        <dbReference type="ARBA" id="ARBA00022670"/>
    </source>
</evidence>
<dbReference type="CDD" id="cd00303">
    <property type="entry name" value="retropepsin_like"/>
    <property type="match status" value="1"/>
</dbReference>
<keyword evidence="2" id="KW-0064">Aspartyl protease</keyword>
<dbReference type="GO" id="GO:0008270">
    <property type="term" value="F:zinc ion binding"/>
    <property type="evidence" value="ECO:0007669"/>
    <property type="project" value="UniProtKB-KW"/>
</dbReference>
<dbReference type="Gene3D" id="4.10.60.10">
    <property type="entry name" value="Zinc finger, CCHC-type"/>
    <property type="match status" value="1"/>
</dbReference>
<evidence type="ECO:0000256" key="8">
    <source>
        <dbReference type="SAM" id="MobiDB-lite"/>
    </source>
</evidence>
<protein>
    <submittedName>
        <fullName evidence="11">RNA-directed DNA polymerase like</fullName>
        <ecNumber evidence="11">3.6.4.12</ecNumber>
    </submittedName>
</protein>
<dbReference type="GO" id="GO:0003678">
    <property type="term" value="F:DNA helicase activity"/>
    <property type="evidence" value="ECO:0007669"/>
    <property type="project" value="UniProtKB-EC"/>
</dbReference>
<dbReference type="InterPro" id="IPR041577">
    <property type="entry name" value="RT_RNaseH_2"/>
</dbReference>
<keyword evidence="11" id="KW-0548">Nucleotidyltransferase</keyword>
<keyword evidence="5" id="KW-0229">DNA integration</keyword>
<dbReference type="PROSITE" id="PS50158">
    <property type="entry name" value="ZF_CCHC"/>
    <property type="match status" value="1"/>
</dbReference>
<dbReference type="SMART" id="SM00343">
    <property type="entry name" value="ZnF_C2HC"/>
    <property type="match status" value="1"/>
</dbReference>
<keyword evidence="7" id="KW-0863">Zinc-finger</keyword>
<name>A0A2I0A223_9ASPA</name>
<keyword evidence="7" id="KW-0862">Zinc</keyword>
<dbReference type="PANTHER" id="PTHR24559">
    <property type="entry name" value="TRANSPOSON TY3-I GAG-POL POLYPROTEIN"/>
    <property type="match status" value="1"/>
</dbReference>
<dbReference type="InterPro" id="IPR001969">
    <property type="entry name" value="Aspartic_peptidase_AS"/>
</dbReference>
<evidence type="ECO:0000313" key="11">
    <source>
        <dbReference type="EMBL" id="PKA49602.1"/>
    </source>
</evidence>
<dbReference type="Gene3D" id="2.40.70.10">
    <property type="entry name" value="Acid Proteases"/>
    <property type="match status" value="1"/>
</dbReference>
<dbReference type="InterPro" id="IPR021109">
    <property type="entry name" value="Peptidase_aspartic_dom_sf"/>
</dbReference>
<evidence type="ECO:0000256" key="2">
    <source>
        <dbReference type="ARBA" id="ARBA00022750"/>
    </source>
</evidence>
<dbReference type="Proteomes" id="UP000236161">
    <property type="component" value="Unassembled WGS sequence"/>
</dbReference>
<dbReference type="PANTHER" id="PTHR24559:SF444">
    <property type="entry name" value="REVERSE TRANSCRIPTASE DOMAIN-CONTAINING PROTEIN"/>
    <property type="match status" value="1"/>
</dbReference>
<keyword evidence="1" id="KW-0645">Protease</keyword>
<dbReference type="Pfam" id="PF00078">
    <property type="entry name" value="RVT_1"/>
    <property type="match status" value="1"/>
</dbReference>
<keyword evidence="3" id="KW-0460">Magnesium</keyword>
<keyword evidence="12" id="KW-1185">Reference proteome</keyword>
<dbReference type="SUPFAM" id="SSF57756">
    <property type="entry name" value="Retrovirus zinc finger-like domains"/>
    <property type="match status" value="1"/>
</dbReference>
<dbReference type="PROSITE" id="PS00141">
    <property type="entry name" value="ASP_PROTEASE"/>
    <property type="match status" value="1"/>
</dbReference>
<feature type="domain" description="Reverse transcriptase" evidence="10">
    <location>
        <begin position="420"/>
        <end position="599"/>
    </location>
</feature>
<keyword evidence="6" id="KW-0238">DNA-binding</keyword>
<gene>
    <name evidence="11" type="ORF">AXF42_Ash004142</name>
</gene>
<accession>A0A2I0A223</accession>
<dbReference type="InterPro" id="IPR001878">
    <property type="entry name" value="Znf_CCHC"/>
</dbReference>
<dbReference type="SUPFAM" id="SSF56672">
    <property type="entry name" value="DNA/RNA polymerases"/>
    <property type="match status" value="1"/>
</dbReference>
<dbReference type="GO" id="GO:0003964">
    <property type="term" value="F:RNA-directed DNA polymerase activity"/>
    <property type="evidence" value="ECO:0007669"/>
    <property type="project" value="UniProtKB-KW"/>
</dbReference>
<dbReference type="GO" id="GO:0006508">
    <property type="term" value="P:proteolysis"/>
    <property type="evidence" value="ECO:0007669"/>
    <property type="project" value="UniProtKB-KW"/>
</dbReference>
<dbReference type="InterPro" id="IPR043502">
    <property type="entry name" value="DNA/RNA_pol_sf"/>
</dbReference>
<dbReference type="InterPro" id="IPR000477">
    <property type="entry name" value="RT_dom"/>
</dbReference>
<keyword evidence="11" id="KW-0378">Hydrolase</keyword>
<feature type="domain" description="CCHC-type" evidence="9">
    <location>
        <begin position="141"/>
        <end position="156"/>
    </location>
</feature>
<evidence type="ECO:0000256" key="6">
    <source>
        <dbReference type="ARBA" id="ARBA00023125"/>
    </source>
</evidence>
<evidence type="ECO:0000313" key="12">
    <source>
        <dbReference type="Proteomes" id="UP000236161"/>
    </source>
</evidence>
<keyword evidence="11" id="KW-0808">Transferase</keyword>
<evidence type="ECO:0000259" key="9">
    <source>
        <dbReference type="PROSITE" id="PS50158"/>
    </source>
</evidence>
<dbReference type="Gene3D" id="3.10.10.10">
    <property type="entry name" value="HIV Type 1 Reverse Transcriptase, subunit A, domain 1"/>
    <property type="match status" value="1"/>
</dbReference>
<dbReference type="InterPro" id="IPR043128">
    <property type="entry name" value="Rev_trsase/Diguanyl_cyclase"/>
</dbReference>
<dbReference type="Gene3D" id="3.30.70.270">
    <property type="match status" value="2"/>
</dbReference>
<dbReference type="EMBL" id="KZ452037">
    <property type="protein sequence ID" value="PKA49602.1"/>
    <property type="molecule type" value="Genomic_DNA"/>
</dbReference>
<dbReference type="CDD" id="cd01647">
    <property type="entry name" value="RT_LTR"/>
    <property type="match status" value="1"/>
</dbReference>
<organism evidence="11 12">
    <name type="scientific">Apostasia shenzhenica</name>
    <dbReference type="NCBI Taxonomy" id="1088818"/>
    <lineage>
        <taxon>Eukaryota</taxon>
        <taxon>Viridiplantae</taxon>
        <taxon>Streptophyta</taxon>
        <taxon>Embryophyta</taxon>
        <taxon>Tracheophyta</taxon>
        <taxon>Spermatophyta</taxon>
        <taxon>Magnoliopsida</taxon>
        <taxon>Liliopsida</taxon>
        <taxon>Asparagales</taxon>
        <taxon>Orchidaceae</taxon>
        <taxon>Apostasioideae</taxon>
        <taxon>Apostasia</taxon>
    </lineage>
</organism>
<dbReference type="EC" id="3.6.4.12" evidence="11"/>
<dbReference type="FunFam" id="3.30.70.270:FF:000020">
    <property type="entry name" value="Transposon Tf2-6 polyprotein-like Protein"/>
    <property type="match status" value="1"/>
</dbReference>
<proteinExistence type="predicted"/>
<dbReference type="PROSITE" id="PS50878">
    <property type="entry name" value="RT_POL"/>
    <property type="match status" value="1"/>
</dbReference>
<keyword evidence="4" id="KW-0694">RNA-binding</keyword>
<feature type="region of interest" description="Disordered" evidence="8">
    <location>
        <begin position="84"/>
        <end position="114"/>
    </location>
</feature>
<dbReference type="AlphaFoldDB" id="A0A2I0A223"/>
<dbReference type="Pfam" id="PF03732">
    <property type="entry name" value="Retrotrans_gag"/>
    <property type="match status" value="1"/>
</dbReference>
<reference evidence="11 12" key="1">
    <citation type="journal article" date="2017" name="Nature">
        <title>The Apostasia genome and the evolution of orchids.</title>
        <authorList>
            <person name="Zhang G.Q."/>
            <person name="Liu K.W."/>
            <person name="Li Z."/>
            <person name="Lohaus R."/>
            <person name="Hsiao Y.Y."/>
            <person name="Niu S.C."/>
            <person name="Wang J.Y."/>
            <person name="Lin Y.C."/>
            <person name="Xu Q."/>
            <person name="Chen L.J."/>
            <person name="Yoshida K."/>
            <person name="Fujiwara S."/>
            <person name="Wang Z.W."/>
            <person name="Zhang Y.Q."/>
            <person name="Mitsuda N."/>
            <person name="Wang M."/>
            <person name="Liu G.H."/>
            <person name="Pecoraro L."/>
            <person name="Huang H.X."/>
            <person name="Xiao X.J."/>
            <person name="Lin M."/>
            <person name="Wu X.Y."/>
            <person name="Wu W.L."/>
            <person name="Chen Y.Y."/>
            <person name="Chang S.B."/>
            <person name="Sakamoto S."/>
            <person name="Ohme-Takagi M."/>
            <person name="Yagi M."/>
            <person name="Zeng S.J."/>
            <person name="Shen C.Y."/>
            <person name="Yeh C.M."/>
            <person name="Luo Y.B."/>
            <person name="Tsai W.C."/>
            <person name="Van de Peer Y."/>
            <person name="Liu Z.J."/>
        </authorList>
    </citation>
    <scope>NUCLEOTIDE SEQUENCE [LARGE SCALE GENOMIC DNA]</scope>
    <source>
        <strain evidence="12">cv. Shenzhen</strain>
        <tissue evidence="11">Stem</tissue>
    </source>
</reference>
<evidence type="ECO:0000256" key="7">
    <source>
        <dbReference type="PROSITE-ProRule" id="PRU00047"/>
    </source>
</evidence>
<dbReference type="Pfam" id="PF17919">
    <property type="entry name" value="RT_RNaseH_2"/>
    <property type="match status" value="1"/>
</dbReference>
<evidence type="ECO:0000256" key="4">
    <source>
        <dbReference type="ARBA" id="ARBA00022884"/>
    </source>
</evidence>
<dbReference type="GO" id="GO:0004190">
    <property type="term" value="F:aspartic-type endopeptidase activity"/>
    <property type="evidence" value="ECO:0007669"/>
    <property type="project" value="UniProtKB-KW"/>
</dbReference>
<dbReference type="InterPro" id="IPR053134">
    <property type="entry name" value="RNA-dir_DNA_polymerase"/>
</dbReference>
<dbReference type="GO" id="GO:0015074">
    <property type="term" value="P:DNA integration"/>
    <property type="evidence" value="ECO:0007669"/>
    <property type="project" value="UniProtKB-KW"/>
</dbReference>
<dbReference type="GO" id="GO:0003723">
    <property type="term" value="F:RNA binding"/>
    <property type="evidence" value="ECO:0007669"/>
    <property type="project" value="UniProtKB-KW"/>
</dbReference>
<sequence length="718" mass="81493">MRDELLHLRQGSLSVTEYEAKFSRLVRYSPKLVTDESEKCHMFLQGLRDFIHRSLLSHNFQKFSKLVDRARIIERDQTINQPQYDKGKKKYLDVPKSGSQFQKKQKTDHNNGSQQQSSVRALCSTCRKIHGGMCFRKTGQCFICHGFGHLARDCPKATSSKPIEAEAKQQQKKQQYVRQPVQARVFAITKEEACQSSDVVTGTLIICNLLARVLFDSGASHSFISESFSHHLDVKPVSLDSPLSVMLPSGVNLLATQIIRGQVMIHDKGLPANLIILPISEFDVILGMDWLALHHVSIDCFEKLVKFSLPGESVLYFKGEGDTFPRIISSVQAHKLIVSGCQAYLAHVMDLNKSEVDIKTVPVVQEYLDVFPDDLPGLPPNREINFSIELLPNTNPISKTPYRMAATELQELKSQLQGLLDKGFIRPSVSPWGAPVLFVKKKDGSMRLCIDYTELNRVTVKNKYPLPRIDDLFDQLQGASVFSKIDLRSRYYQLKIKAEDVSKTAFRTRYGHYEFMVLPFGLTNAPAVFMDLMNRIFKQFLDQFVIVFIDDILIYSKDEAMHTEHLHIILQILRENKLYATLSKCEFWLKSVAFLGHVISGEGISVDPQKVKAITDWPRPTNVSDVRSFLGLAGYYRRFVEGFSRIALPLSRLTQKVIKFEWSEACEESFQKLKNYLISAPILTIPLGNDSFQIYSDASHQGLGCVLMQYGKVIAYAS</sequence>
<evidence type="ECO:0000259" key="10">
    <source>
        <dbReference type="PROSITE" id="PS50878"/>
    </source>
</evidence>
<dbReference type="Pfam" id="PF08284">
    <property type="entry name" value="RVP_2"/>
    <property type="match status" value="1"/>
</dbReference>
<dbReference type="InterPro" id="IPR036875">
    <property type="entry name" value="Znf_CCHC_sf"/>
</dbReference>
<dbReference type="InterPro" id="IPR005162">
    <property type="entry name" value="Retrotrans_gag_dom"/>
</dbReference>
<dbReference type="OrthoDB" id="782414at2759"/>
<keyword evidence="11" id="KW-0695">RNA-directed DNA polymerase</keyword>
<dbReference type="SUPFAM" id="SSF50630">
    <property type="entry name" value="Acid proteases"/>
    <property type="match status" value="1"/>
</dbReference>